<dbReference type="STRING" id="229920.ADM99_04935"/>
<accession>A0A0P6WQX8</accession>
<name>A0A0P6WQX8_9CHLR</name>
<comment type="caution">
    <text evidence="1">The sequence shown here is derived from an EMBL/GenBank/DDBJ whole genome shotgun (WGS) entry which is preliminary data.</text>
</comment>
<proteinExistence type="predicted"/>
<sequence length="73" mass="8345">MTISYGIIKHISSNKKSQWFGLHRYSTTMEGKIQIISYEAPILTGDSVENIKKQVEKILLDIHDCPVILVDKQ</sequence>
<dbReference type="Proteomes" id="UP000050430">
    <property type="component" value="Unassembled WGS sequence"/>
</dbReference>
<gene>
    <name evidence="1" type="ORF">ADM99_04935</name>
</gene>
<reference evidence="1 2" key="1">
    <citation type="submission" date="2015-07" db="EMBL/GenBank/DDBJ databases">
        <title>Genome sequence of Leptolinea tardivitalis DSM 16556.</title>
        <authorList>
            <person name="Hemp J."/>
            <person name="Ward L.M."/>
            <person name="Pace L.A."/>
            <person name="Fischer W.W."/>
        </authorList>
    </citation>
    <scope>NUCLEOTIDE SEQUENCE [LARGE SCALE GENOMIC DNA]</scope>
    <source>
        <strain evidence="1 2">YMTK-2</strain>
    </source>
</reference>
<evidence type="ECO:0000313" key="2">
    <source>
        <dbReference type="Proteomes" id="UP000050430"/>
    </source>
</evidence>
<organism evidence="1 2">
    <name type="scientific">Leptolinea tardivitalis</name>
    <dbReference type="NCBI Taxonomy" id="229920"/>
    <lineage>
        <taxon>Bacteria</taxon>
        <taxon>Bacillati</taxon>
        <taxon>Chloroflexota</taxon>
        <taxon>Anaerolineae</taxon>
        <taxon>Anaerolineales</taxon>
        <taxon>Anaerolineaceae</taxon>
        <taxon>Leptolinea</taxon>
    </lineage>
</organism>
<keyword evidence="2" id="KW-1185">Reference proteome</keyword>
<dbReference type="EMBL" id="LGCK01000007">
    <property type="protein sequence ID" value="KPL72484.1"/>
    <property type="molecule type" value="Genomic_DNA"/>
</dbReference>
<dbReference type="AlphaFoldDB" id="A0A0P6WQX8"/>
<protein>
    <submittedName>
        <fullName evidence="1">Uncharacterized protein</fullName>
    </submittedName>
</protein>
<evidence type="ECO:0000313" key="1">
    <source>
        <dbReference type="EMBL" id="KPL72484.1"/>
    </source>
</evidence>